<keyword evidence="2 4" id="KW-0732">Signal</keyword>
<dbReference type="EMBL" id="JBHSPA010000108">
    <property type="protein sequence ID" value="MFC5834064.1"/>
    <property type="molecule type" value="Genomic_DNA"/>
</dbReference>
<evidence type="ECO:0000313" key="8">
    <source>
        <dbReference type="Proteomes" id="UP001596058"/>
    </source>
</evidence>
<dbReference type="Gene3D" id="3.40.50.1820">
    <property type="entry name" value="alpha/beta hydrolase"/>
    <property type="match status" value="1"/>
</dbReference>
<dbReference type="PANTHER" id="PTHR43248">
    <property type="entry name" value="2-SUCCINYL-6-HYDROXY-2,4-CYCLOHEXADIENE-1-CARBOXYLATE SYNTHASE"/>
    <property type="match status" value="1"/>
</dbReference>
<dbReference type="RefSeq" id="WP_379523481.1">
    <property type="nucleotide sequence ID" value="NZ_JBHSPA010000108.1"/>
</dbReference>
<keyword evidence="3 7" id="KW-0378">Hydrolase</keyword>
<gene>
    <name evidence="7" type="ORF">ACFPZ3_60330</name>
</gene>
<dbReference type="Pfam" id="PF00561">
    <property type="entry name" value="Abhydrolase_1"/>
    <property type="match status" value="1"/>
</dbReference>
<evidence type="ECO:0000256" key="3">
    <source>
        <dbReference type="ARBA" id="ARBA00022801"/>
    </source>
</evidence>
<name>A0ABW1D8E2_9ACTN</name>
<feature type="domain" description="Peptidase S33 tripeptidyl aminopeptidase-like C-terminal" evidence="6">
    <location>
        <begin position="396"/>
        <end position="486"/>
    </location>
</feature>
<feature type="chain" id="PRO_5046950485" evidence="4">
    <location>
        <begin position="18"/>
        <end position="497"/>
    </location>
</feature>
<dbReference type="GO" id="GO:0016787">
    <property type="term" value="F:hydrolase activity"/>
    <property type="evidence" value="ECO:0007669"/>
    <property type="project" value="UniProtKB-KW"/>
</dbReference>
<dbReference type="InterPro" id="IPR013595">
    <property type="entry name" value="Pept_S33_TAP-like_C"/>
</dbReference>
<dbReference type="SUPFAM" id="SSF53474">
    <property type="entry name" value="alpha/beta-Hydrolases"/>
    <property type="match status" value="1"/>
</dbReference>
<feature type="domain" description="AB hydrolase-1" evidence="5">
    <location>
        <begin position="98"/>
        <end position="278"/>
    </location>
</feature>
<evidence type="ECO:0000313" key="7">
    <source>
        <dbReference type="EMBL" id="MFC5834064.1"/>
    </source>
</evidence>
<evidence type="ECO:0000256" key="4">
    <source>
        <dbReference type="SAM" id="SignalP"/>
    </source>
</evidence>
<dbReference type="InterPro" id="IPR029058">
    <property type="entry name" value="AB_hydrolase_fold"/>
</dbReference>
<evidence type="ECO:0000259" key="5">
    <source>
        <dbReference type="Pfam" id="PF00561"/>
    </source>
</evidence>
<dbReference type="InterPro" id="IPR000073">
    <property type="entry name" value="AB_hydrolase_1"/>
</dbReference>
<organism evidence="7 8">
    <name type="scientific">Nonomuraea insulae</name>
    <dbReference type="NCBI Taxonomy" id="1616787"/>
    <lineage>
        <taxon>Bacteria</taxon>
        <taxon>Bacillati</taxon>
        <taxon>Actinomycetota</taxon>
        <taxon>Actinomycetes</taxon>
        <taxon>Streptosporangiales</taxon>
        <taxon>Streptosporangiaceae</taxon>
        <taxon>Nonomuraea</taxon>
    </lineage>
</organism>
<reference evidence="8" key="1">
    <citation type="journal article" date="2019" name="Int. J. Syst. Evol. Microbiol.">
        <title>The Global Catalogue of Microorganisms (GCM) 10K type strain sequencing project: providing services to taxonomists for standard genome sequencing and annotation.</title>
        <authorList>
            <consortium name="The Broad Institute Genomics Platform"/>
            <consortium name="The Broad Institute Genome Sequencing Center for Infectious Disease"/>
            <person name="Wu L."/>
            <person name="Ma J."/>
        </authorList>
    </citation>
    <scope>NUCLEOTIDE SEQUENCE [LARGE SCALE GENOMIC DNA]</scope>
    <source>
        <strain evidence="8">CCUG 53903</strain>
    </source>
</reference>
<keyword evidence="8" id="KW-1185">Reference proteome</keyword>
<evidence type="ECO:0000256" key="2">
    <source>
        <dbReference type="ARBA" id="ARBA00022729"/>
    </source>
</evidence>
<sequence>MILHTLLAGALSLGALVATPAESITWRECPKYSDDVLRGRGLAEKDFPEFRRLSGRTECGTLSVPQNYADPDGKQISIAVTRLKATDRKRRLGSLAVNPGGPGGSGYLMPIELVMSGMKLNERHDLIGFDPRGVGYSTRAECRLSVKPPPPGPITEEVARTAYDETAAANRACATSNPLIGQLTTANVARDLDRVRAALGERKIGFLGVSWGTWLGTVYRSLFPARVRRMWLDSPALPVPKMDVFTEVRAMAADRDFLRMAAWIARRDDTYGFGTTKAGVVSALTRLREKYADHPITFTDLDVTIDGRMIAEAAGQPSVAWPDVAEVLKELVDATGPEAPPALKRIFGEGRPPMPDDAPERQNPVVNVSIFCNEDLGPHTFESAWNAYRQRLERYPVTGEATVPIPMCAGWPLPPKAPKLRHSDGSLALSGHLHESPSPYEWTLETQKAIGGRVVTIDDDMHGSALQTPGCQTKVAAYFDTGRVPDTCPGFSTTAAR</sequence>
<evidence type="ECO:0000256" key="1">
    <source>
        <dbReference type="ARBA" id="ARBA00010088"/>
    </source>
</evidence>
<dbReference type="Pfam" id="PF08386">
    <property type="entry name" value="Abhydrolase_4"/>
    <property type="match status" value="1"/>
</dbReference>
<comment type="caution">
    <text evidence="7">The sequence shown here is derived from an EMBL/GenBank/DDBJ whole genome shotgun (WGS) entry which is preliminary data.</text>
</comment>
<protein>
    <submittedName>
        <fullName evidence="7">Alpha/beta fold hydrolase</fullName>
    </submittedName>
</protein>
<feature type="signal peptide" evidence="4">
    <location>
        <begin position="1"/>
        <end position="17"/>
    </location>
</feature>
<comment type="similarity">
    <text evidence="1">Belongs to the peptidase S33 family.</text>
</comment>
<dbReference type="Proteomes" id="UP001596058">
    <property type="component" value="Unassembled WGS sequence"/>
</dbReference>
<dbReference type="PANTHER" id="PTHR43248:SF29">
    <property type="entry name" value="TRIPEPTIDYL AMINOPEPTIDASE"/>
    <property type="match status" value="1"/>
</dbReference>
<dbReference type="InterPro" id="IPR051601">
    <property type="entry name" value="Serine_prot/Carboxylest_S33"/>
</dbReference>
<accession>A0ABW1D8E2</accession>
<evidence type="ECO:0000259" key="6">
    <source>
        <dbReference type="Pfam" id="PF08386"/>
    </source>
</evidence>
<proteinExistence type="inferred from homology"/>